<keyword evidence="2" id="KW-1185">Reference proteome</keyword>
<name>A0AAN8B3M9_9TELE</name>
<comment type="caution">
    <text evidence="1">The sequence shown here is derived from an EMBL/GenBank/DDBJ whole genome shotgun (WGS) entry which is preliminary data.</text>
</comment>
<reference evidence="1 2" key="1">
    <citation type="journal article" date="2023" name="Mol. Biol. Evol.">
        <title>Genomics of Secondarily Temperate Adaptation in the Only Non-Antarctic Icefish.</title>
        <authorList>
            <person name="Rivera-Colon A.G."/>
            <person name="Rayamajhi N."/>
            <person name="Minhas B.F."/>
            <person name="Madrigal G."/>
            <person name="Bilyk K.T."/>
            <person name="Yoon V."/>
            <person name="Hune M."/>
            <person name="Gregory S."/>
            <person name="Cheng C.H.C."/>
            <person name="Catchen J.M."/>
        </authorList>
    </citation>
    <scope>NUCLEOTIDE SEQUENCE [LARGE SCALE GENOMIC DNA]</scope>
    <source>
        <strain evidence="1">JC2023a</strain>
    </source>
</reference>
<gene>
    <name evidence="1" type="ORF">CesoFtcFv8_025082</name>
</gene>
<organism evidence="1 2">
    <name type="scientific">Champsocephalus esox</name>
    <name type="common">pike icefish</name>
    <dbReference type="NCBI Taxonomy" id="159716"/>
    <lineage>
        <taxon>Eukaryota</taxon>
        <taxon>Metazoa</taxon>
        <taxon>Chordata</taxon>
        <taxon>Craniata</taxon>
        <taxon>Vertebrata</taxon>
        <taxon>Euteleostomi</taxon>
        <taxon>Actinopterygii</taxon>
        <taxon>Neopterygii</taxon>
        <taxon>Teleostei</taxon>
        <taxon>Neoteleostei</taxon>
        <taxon>Acanthomorphata</taxon>
        <taxon>Eupercaria</taxon>
        <taxon>Perciformes</taxon>
        <taxon>Notothenioidei</taxon>
        <taxon>Channichthyidae</taxon>
        <taxon>Champsocephalus</taxon>
    </lineage>
</organism>
<dbReference type="AlphaFoldDB" id="A0AAN8B3M9"/>
<dbReference type="Pfam" id="PF17824">
    <property type="entry name" value="DUF5586"/>
    <property type="match status" value="1"/>
</dbReference>
<proteinExistence type="predicted"/>
<evidence type="ECO:0000313" key="2">
    <source>
        <dbReference type="Proteomes" id="UP001335648"/>
    </source>
</evidence>
<evidence type="ECO:0000313" key="1">
    <source>
        <dbReference type="EMBL" id="KAK5877592.1"/>
    </source>
</evidence>
<dbReference type="EMBL" id="JAULUE010002066">
    <property type="protein sequence ID" value="KAK5877592.1"/>
    <property type="molecule type" value="Genomic_DNA"/>
</dbReference>
<accession>A0AAN8B3M9</accession>
<sequence length="94" mass="10471">MASPQQSRIHSYLEKNKIGRLFEVSAKFRRHARRPLPLPSAGALWLHASMQELGGRKDAHVHAAFCTFREGSAGRDTPREVMEAVVIGMCLTSL</sequence>
<dbReference type="Proteomes" id="UP001335648">
    <property type="component" value="Unassembled WGS sequence"/>
</dbReference>
<protein>
    <submittedName>
        <fullName evidence="1">Uncharacterized protein</fullName>
    </submittedName>
</protein>
<dbReference type="InterPro" id="IPR040687">
    <property type="entry name" value="DUF5586"/>
</dbReference>